<protein>
    <submittedName>
        <fullName evidence="10">ABC transporter permease</fullName>
    </submittedName>
</protein>
<sequence length="595" mass="64058">MGQPKRRGPYFLTGVARLKKDVTLQAARTETNAIRTSFPSSQNSNGQFFNFNVLPLTEFIVGDVRLGLLVLLAAVTLVLLIAAVNVTNLMLVRSTGRVREISLRSALGASRARIMRQLLTESMLLALTGGLAGLALAAAGVRLLLRLAPDSVPRLSQIGLDWRVLSWTALVSVLAGMAFGLAPAWQGAKLNLEEALKESGRATTESAPKRRWRSALVVMELALAVMLLIGSTLLIKSFWRLQRVDSGVSAARILTMEIPLRGPRYAKAQQLDAFLPRLLERIQALPGVRSAAVSNSLPPDTYDYSDNFAIEGRPADASQPPPIAYMILVSPDYFRTFGIPLRSGRYFSAADAANAPRVAIISETTARQFFPHEDPIGKRLSEKGQIIGVVGDVKYTGLVDAMQPAIYEPLSQAPSWDVFLSVKTDVANPMSLAAAAREQLKALDATLPVSQVGTLEDHFATAAAQPRFRTVLIAFFAAIALVLAVVGTYGVQSHLVAQRTHEIGIRVALGAQRDEVLRLVLKQGAVVVILGLFIGLGGSFALTGILRNLLFGVSATDLPTFCGVSGLLTATALAACYIPARRAMRVDPMVALRYE</sequence>
<evidence type="ECO:0000259" key="9">
    <source>
        <dbReference type="Pfam" id="PF12704"/>
    </source>
</evidence>
<dbReference type="AlphaFoldDB" id="A0A7V8SWL2"/>
<dbReference type="EMBL" id="JACDQQ010000846">
    <property type="protein sequence ID" value="MBA0085064.1"/>
    <property type="molecule type" value="Genomic_DNA"/>
</dbReference>
<evidence type="ECO:0000256" key="7">
    <source>
        <dbReference type="SAM" id="Phobius"/>
    </source>
</evidence>
<dbReference type="GO" id="GO:0022857">
    <property type="term" value="F:transmembrane transporter activity"/>
    <property type="evidence" value="ECO:0007669"/>
    <property type="project" value="TreeGrafter"/>
</dbReference>
<reference evidence="10" key="1">
    <citation type="submission" date="2020-06" db="EMBL/GenBank/DDBJ databases">
        <title>Legume-microbial interactions unlock mineral nutrients during tropical forest succession.</title>
        <authorList>
            <person name="Epihov D.Z."/>
        </authorList>
    </citation>
    <scope>NUCLEOTIDE SEQUENCE [LARGE SCALE GENOMIC DNA]</scope>
    <source>
        <strain evidence="10">Pan2503</strain>
    </source>
</reference>
<evidence type="ECO:0000313" key="10">
    <source>
        <dbReference type="EMBL" id="MBA0085064.1"/>
    </source>
</evidence>
<evidence type="ECO:0000256" key="6">
    <source>
        <dbReference type="ARBA" id="ARBA00038076"/>
    </source>
</evidence>
<feature type="transmembrane region" description="Helical" evidence="7">
    <location>
        <begin position="165"/>
        <end position="185"/>
    </location>
</feature>
<gene>
    <name evidence="10" type="ORF">HRJ53_08710</name>
</gene>
<dbReference type="Pfam" id="PF12704">
    <property type="entry name" value="MacB_PCD"/>
    <property type="match status" value="1"/>
</dbReference>
<dbReference type="InterPro" id="IPR050250">
    <property type="entry name" value="Macrolide_Exporter_MacB"/>
</dbReference>
<feature type="transmembrane region" description="Helical" evidence="7">
    <location>
        <begin position="216"/>
        <end position="239"/>
    </location>
</feature>
<feature type="transmembrane region" description="Helical" evidence="7">
    <location>
        <begin position="471"/>
        <end position="491"/>
    </location>
</feature>
<dbReference type="InterPro" id="IPR003838">
    <property type="entry name" value="ABC3_permease_C"/>
</dbReference>
<feature type="transmembrane region" description="Helical" evidence="7">
    <location>
        <begin position="123"/>
        <end position="145"/>
    </location>
</feature>
<dbReference type="GO" id="GO:0005886">
    <property type="term" value="C:plasma membrane"/>
    <property type="evidence" value="ECO:0007669"/>
    <property type="project" value="UniProtKB-SubCell"/>
</dbReference>
<feature type="transmembrane region" description="Helical" evidence="7">
    <location>
        <begin position="525"/>
        <end position="546"/>
    </location>
</feature>
<keyword evidence="3 7" id="KW-0812">Transmembrane</keyword>
<proteinExistence type="inferred from homology"/>
<dbReference type="InterPro" id="IPR017800">
    <property type="entry name" value="ADOP"/>
</dbReference>
<comment type="caution">
    <text evidence="10">The sequence shown here is derived from an EMBL/GenBank/DDBJ whole genome shotgun (WGS) entry which is preliminary data.</text>
</comment>
<evidence type="ECO:0000256" key="2">
    <source>
        <dbReference type="ARBA" id="ARBA00022475"/>
    </source>
</evidence>
<feature type="transmembrane region" description="Helical" evidence="7">
    <location>
        <begin position="558"/>
        <end position="580"/>
    </location>
</feature>
<evidence type="ECO:0000256" key="5">
    <source>
        <dbReference type="ARBA" id="ARBA00023136"/>
    </source>
</evidence>
<evidence type="ECO:0000256" key="3">
    <source>
        <dbReference type="ARBA" id="ARBA00022692"/>
    </source>
</evidence>
<name>A0A7V8SWL2_9BACT</name>
<keyword evidence="11" id="KW-1185">Reference proteome</keyword>
<comment type="subcellular location">
    <subcellularLocation>
        <location evidence="1">Cell membrane</location>
        <topology evidence="1">Multi-pass membrane protein</topology>
    </subcellularLocation>
</comment>
<keyword evidence="5 7" id="KW-0472">Membrane</keyword>
<dbReference type="PANTHER" id="PTHR30572:SF4">
    <property type="entry name" value="ABC TRANSPORTER PERMEASE YTRF"/>
    <property type="match status" value="1"/>
</dbReference>
<dbReference type="Proteomes" id="UP000567293">
    <property type="component" value="Unassembled WGS sequence"/>
</dbReference>
<evidence type="ECO:0000313" key="11">
    <source>
        <dbReference type="Proteomes" id="UP000567293"/>
    </source>
</evidence>
<comment type="similarity">
    <text evidence="6">Belongs to the ABC-4 integral membrane protein family.</text>
</comment>
<dbReference type="InterPro" id="IPR025857">
    <property type="entry name" value="MacB_PCD"/>
</dbReference>
<dbReference type="Pfam" id="PF02687">
    <property type="entry name" value="FtsX"/>
    <property type="match status" value="2"/>
</dbReference>
<organism evidence="10 11">
    <name type="scientific">Candidatus Acidiferrum panamense</name>
    <dbReference type="NCBI Taxonomy" id="2741543"/>
    <lineage>
        <taxon>Bacteria</taxon>
        <taxon>Pseudomonadati</taxon>
        <taxon>Acidobacteriota</taxon>
        <taxon>Terriglobia</taxon>
        <taxon>Candidatus Acidiferrales</taxon>
        <taxon>Candidatus Acidiferrum</taxon>
    </lineage>
</organism>
<evidence type="ECO:0000256" key="4">
    <source>
        <dbReference type="ARBA" id="ARBA00022989"/>
    </source>
</evidence>
<dbReference type="PANTHER" id="PTHR30572">
    <property type="entry name" value="MEMBRANE COMPONENT OF TRANSPORTER-RELATED"/>
    <property type="match status" value="1"/>
</dbReference>
<keyword evidence="2" id="KW-1003">Cell membrane</keyword>
<feature type="domain" description="ABC3 transporter permease C-terminal" evidence="8">
    <location>
        <begin position="475"/>
        <end position="588"/>
    </location>
</feature>
<accession>A0A7V8SWL2</accession>
<dbReference type="NCBIfam" id="TIGR03434">
    <property type="entry name" value="ADOP"/>
    <property type="match status" value="1"/>
</dbReference>
<evidence type="ECO:0000256" key="1">
    <source>
        <dbReference type="ARBA" id="ARBA00004651"/>
    </source>
</evidence>
<keyword evidence="4 7" id="KW-1133">Transmembrane helix</keyword>
<feature type="transmembrane region" description="Helical" evidence="7">
    <location>
        <begin position="66"/>
        <end position="91"/>
    </location>
</feature>
<feature type="domain" description="MacB-like periplasmic core" evidence="9">
    <location>
        <begin position="214"/>
        <end position="441"/>
    </location>
</feature>
<evidence type="ECO:0000259" key="8">
    <source>
        <dbReference type="Pfam" id="PF02687"/>
    </source>
</evidence>
<feature type="domain" description="ABC3 transporter permease C-terminal" evidence="8">
    <location>
        <begin position="74"/>
        <end position="191"/>
    </location>
</feature>